<name>A0AAI8X4U9_MYCAV</name>
<evidence type="ECO:0000256" key="1">
    <source>
        <dbReference type="ARBA" id="ARBA00009080"/>
    </source>
</evidence>
<accession>A0AAI8X4U9</accession>
<keyword evidence="2" id="KW-0560">Oxidoreductase</keyword>
<dbReference type="Proteomes" id="UP000327362">
    <property type="component" value="Chromosome"/>
</dbReference>
<dbReference type="SUPFAM" id="SSF51735">
    <property type="entry name" value="NAD(P)-binding Rossmann-fold domains"/>
    <property type="match status" value="1"/>
</dbReference>
<dbReference type="GO" id="GO:0051287">
    <property type="term" value="F:NAD binding"/>
    <property type="evidence" value="ECO:0007669"/>
    <property type="project" value="InterPro"/>
</dbReference>
<dbReference type="Pfam" id="PF03446">
    <property type="entry name" value="NAD_binding_2"/>
    <property type="match status" value="1"/>
</dbReference>
<proteinExistence type="inferred from homology"/>
<dbReference type="InterPro" id="IPR051265">
    <property type="entry name" value="HIBADH-related_NP60_sf"/>
</dbReference>
<evidence type="ECO:0000313" key="7">
    <source>
        <dbReference type="EMBL" id="BBN50296.1"/>
    </source>
</evidence>
<feature type="domain" description="3-hydroxyisobutyrate dehydrogenase-like NAD-binding" evidence="6">
    <location>
        <begin position="170"/>
        <end position="286"/>
    </location>
</feature>
<dbReference type="PANTHER" id="PTHR43580">
    <property type="entry name" value="OXIDOREDUCTASE GLYR1-RELATED"/>
    <property type="match status" value="1"/>
</dbReference>
<evidence type="ECO:0000259" key="5">
    <source>
        <dbReference type="Pfam" id="PF03446"/>
    </source>
</evidence>
<organism evidence="7 8">
    <name type="scientific">Mycobacterium avium subsp. hominissuis</name>
    <dbReference type="NCBI Taxonomy" id="439334"/>
    <lineage>
        <taxon>Bacteria</taxon>
        <taxon>Bacillati</taxon>
        <taxon>Actinomycetota</taxon>
        <taxon>Actinomycetes</taxon>
        <taxon>Mycobacteriales</taxon>
        <taxon>Mycobacteriaceae</taxon>
        <taxon>Mycobacterium</taxon>
        <taxon>Mycobacterium avium complex (MAC)</taxon>
    </lineage>
</organism>
<dbReference type="GO" id="GO:0050661">
    <property type="term" value="F:NADP binding"/>
    <property type="evidence" value="ECO:0007669"/>
    <property type="project" value="InterPro"/>
</dbReference>
<gene>
    <name evidence="7" type="ORF">JPH1_47710</name>
</gene>
<evidence type="ECO:0000313" key="8">
    <source>
        <dbReference type="Proteomes" id="UP000327362"/>
    </source>
</evidence>
<evidence type="ECO:0000256" key="4">
    <source>
        <dbReference type="PIRSR" id="PIRSR000103-1"/>
    </source>
</evidence>
<comment type="similarity">
    <text evidence="1">Belongs to the HIBADH-related family.</text>
</comment>
<dbReference type="SUPFAM" id="SSF48179">
    <property type="entry name" value="6-phosphogluconate dehydrogenase C-terminal domain-like"/>
    <property type="match status" value="1"/>
</dbReference>
<sequence>MQVDRHIGWLGTGRMGTAMAERLISGGHSLVVWNRTASKTAPLVELGATRADAIGELSRCDIVFTSVTSSPDLLSVTLGPEGVVSAMTPPGIVVDTSTVSADTSAEVRSEAARRGIAFISAPISGNPRMVAQGRGSIIASGPAGTFETVRPLLEAIAPSVTFGGEGEEARLVKLAHNLLLGVITEALSEATTLVEKGGVRPSAFLEFIDGSVLGSSFIESKGQLIRTRNYEPTFTTENLRKDFDLGLAAARALEVPMPAAATTYHLIQTAVGHGYGQIDYAALYEVAARAAGLDDDR</sequence>
<reference evidence="7 8" key="1">
    <citation type="submission" date="2019-09" db="EMBL/GenBank/DDBJ databases">
        <title>Complete genome sequence of Mycobacterium avium subsp. hominissuis strain JP-H-1.</title>
        <authorList>
            <person name="Kinoshita Y."/>
            <person name="Niwa H."/>
            <person name="Uchida-Fujii E."/>
            <person name="Nukada T."/>
        </authorList>
    </citation>
    <scope>NUCLEOTIDE SEQUENCE [LARGE SCALE GENOMIC DNA]</scope>
    <source>
        <strain evidence="7 8">JP-H-1</strain>
    </source>
</reference>
<dbReference type="PIRSF" id="PIRSF000103">
    <property type="entry name" value="HIBADH"/>
    <property type="match status" value="1"/>
</dbReference>
<feature type="active site" evidence="4">
    <location>
        <position position="173"/>
    </location>
</feature>
<dbReference type="InterPro" id="IPR029154">
    <property type="entry name" value="HIBADH-like_NADP-bd"/>
</dbReference>
<dbReference type="EMBL" id="AP020326">
    <property type="protein sequence ID" value="BBN50296.1"/>
    <property type="molecule type" value="Genomic_DNA"/>
</dbReference>
<dbReference type="Gene3D" id="1.10.1040.10">
    <property type="entry name" value="N-(1-d-carboxylethyl)-l-norvaline Dehydrogenase, domain 2"/>
    <property type="match status" value="1"/>
</dbReference>
<dbReference type="RefSeq" id="WP_023900583.1">
    <property type="nucleotide sequence ID" value="NZ_AP020326.1"/>
</dbReference>
<evidence type="ECO:0000259" key="6">
    <source>
        <dbReference type="Pfam" id="PF14833"/>
    </source>
</evidence>
<dbReference type="InterPro" id="IPR036291">
    <property type="entry name" value="NAD(P)-bd_dom_sf"/>
</dbReference>
<dbReference type="AlphaFoldDB" id="A0AAI8X4U9"/>
<dbReference type="InterPro" id="IPR006115">
    <property type="entry name" value="6PGDH_NADP-bd"/>
</dbReference>
<evidence type="ECO:0000256" key="2">
    <source>
        <dbReference type="ARBA" id="ARBA00023002"/>
    </source>
</evidence>
<dbReference type="Pfam" id="PF14833">
    <property type="entry name" value="NAD_binding_11"/>
    <property type="match status" value="1"/>
</dbReference>
<dbReference type="GO" id="GO:0016491">
    <property type="term" value="F:oxidoreductase activity"/>
    <property type="evidence" value="ECO:0007669"/>
    <property type="project" value="UniProtKB-KW"/>
</dbReference>
<dbReference type="Gene3D" id="3.40.50.720">
    <property type="entry name" value="NAD(P)-binding Rossmann-like Domain"/>
    <property type="match status" value="1"/>
</dbReference>
<dbReference type="InterPro" id="IPR013328">
    <property type="entry name" value="6PGD_dom2"/>
</dbReference>
<evidence type="ECO:0000256" key="3">
    <source>
        <dbReference type="ARBA" id="ARBA00023027"/>
    </source>
</evidence>
<dbReference type="InterPro" id="IPR008927">
    <property type="entry name" value="6-PGluconate_DH-like_C_sf"/>
</dbReference>
<dbReference type="PANTHER" id="PTHR43580:SF2">
    <property type="entry name" value="CYTOKINE-LIKE NUCLEAR FACTOR N-PAC"/>
    <property type="match status" value="1"/>
</dbReference>
<protein>
    <submittedName>
        <fullName evidence="7">Tartronate semialdehyde reductase</fullName>
    </submittedName>
</protein>
<dbReference type="InterPro" id="IPR015815">
    <property type="entry name" value="HIBADH-related"/>
</dbReference>
<feature type="domain" description="6-phosphogluconate dehydrogenase NADP-binding" evidence="5">
    <location>
        <begin position="7"/>
        <end position="162"/>
    </location>
</feature>
<keyword evidence="3" id="KW-0520">NAD</keyword>